<keyword evidence="1" id="KW-0472">Membrane</keyword>
<accession>A0ABR6KHV7</accession>
<reference evidence="2 3" key="1">
    <citation type="submission" date="2020-08" db="EMBL/GenBank/DDBJ databases">
        <title>Genomic Encyclopedia of Type Strains, Phase IV (KMG-IV): sequencing the most valuable type-strain genomes for metagenomic binning, comparative biology and taxonomic classification.</title>
        <authorList>
            <person name="Goeker M."/>
        </authorList>
    </citation>
    <scope>NUCLEOTIDE SEQUENCE [LARGE SCALE GENOMIC DNA]</scope>
    <source>
        <strain evidence="2 3">DSM 102983</strain>
    </source>
</reference>
<organism evidence="2 3">
    <name type="scientific">Parabacteroides faecis</name>
    <dbReference type="NCBI Taxonomy" id="1217282"/>
    <lineage>
        <taxon>Bacteria</taxon>
        <taxon>Pseudomonadati</taxon>
        <taxon>Bacteroidota</taxon>
        <taxon>Bacteroidia</taxon>
        <taxon>Bacteroidales</taxon>
        <taxon>Tannerellaceae</taxon>
        <taxon>Parabacteroides</taxon>
    </lineage>
</organism>
<name>A0ABR6KHV7_9BACT</name>
<dbReference type="RefSeq" id="WP_122357327.1">
    <property type="nucleotide sequence ID" value="NZ_BMPB01000003.1"/>
</dbReference>
<evidence type="ECO:0000313" key="3">
    <source>
        <dbReference type="Proteomes" id="UP000533637"/>
    </source>
</evidence>
<keyword evidence="1" id="KW-1133">Transmembrane helix</keyword>
<sequence>MGYCKRRCWLLGCQLWVAVFLSLAGVVLLFMGFWCSPTGKIDSSVLVGFGEVSTFSGALFGVDYSYKYKIRRDEKEE</sequence>
<comment type="caution">
    <text evidence="2">The sequence shown here is derived from an EMBL/GenBank/DDBJ whole genome shotgun (WGS) entry which is preliminary data.</text>
</comment>
<dbReference type="Proteomes" id="UP000533637">
    <property type="component" value="Unassembled WGS sequence"/>
</dbReference>
<evidence type="ECO:0000256" key="1">
    <source>
        <dbReference type="SAM" id="Phobius"/>
    </source>
</evidence>
<gene>
    <name evidence="2" type="ORF">GGQ57_000934</name>
</gene>
<feature type="transmembrane region" description="Helical" evidence="1">
    <location>
        <begin position="46"/>
        <end position="66"/>
    </location>
</feature>
<feature type="transmembrane region" description="Helical" evidence="1">
    <location>
        <begin position="9"/>
        <end position="34"/>
    </location>
</feature>
<proteinExistence type="predicted"/>
<evidence type="ECO:0000313" key="2">
    <source>
        <dbReference type="EMBL" id="MBB4621040.1"/>
    </source>
</evidence>
<protein>
    <submittedName>
        <fullName evidence="2">Protein-S-isoprenylcysteine O-methyltransferase Ste14</fullName>
    </submittedName>
</protein>
<dbReference type="EMBL" id="JACHOC010000002">
    <property type="protein sequence ID" value="MBB4621040.1"/>
    <property type="molecule type" value="Genomic_DNA"/>
</dbReference>
<keyword evidence="3" id="KW-1185">Reference proteome</keyword>
<keyword evidence="1" id="KW-0812">Transmembrane</keyword>